<keyword evidence="6 9" id="KW-0456">Lyase</keyword>
<reference evidence="9 10" key="1">
    <citation type="submission" date="2023-08" db="EMBL/GenBank/DDBJ databases">
        <title>Complete genome sequence of Geobacillus thermodenitrificans K1041, a genetically tractable strain representative of the genus Geobacillus.</title>
        <authorList>
            <person name="Kani S."/>
            <person name="Suzuki H."/>
        </authorList>
    </citation>
    <scope>NUCLEOTIDE SEQUENCE [LARGE SCALE GENOMIC DNA]</scope>
    <source>
        <strain evidence="9 10">K1041</strain>
    </source>
</reference>
<evidence type="ECO:0000256" key="6">
    <source>
        <dbReference type="ARBA" id="ARBA00023239"/>
    </source>
</evidence>
<dbReference type="Pfam" id="PF00215">
    <property type="entry name" value="OMPdecase"/>
    <property type="match status" value="1"/>
</dbReference>
<evidence type="ECO:0000256" key="2">
    <source>
        <dbReference type="ARBA" id="ARBA00005014"/>
    </source>
</evidence>
<feature type="domain" description="Orotidine 5'-phosphate decarboxylase" evidence="8">
    <location>
        <begin position="8"/>
        <end position="207"/>
    </location>
</feature>
<evidence type="ECO:0000256" key="4">
    <source>
        <dbReference type="ARBA" id="ARBA00012890"/>
    </source>
</evidence>
<comment type="catalytic activity">
    <reaction evidence="1">
        <text>D-ribulose 5-phosphate + formaldehyde = D-arabino-hex-3-ulose 6-phosphate</text>
        <dbReference type="Rhea" id="RHEA:25201"/>
        <dbReference type="ChEBI" id="CHEBI:16842"/>
        <dbReference type="ChEBI" id="CHEBI:58121"/>
        <dbReference type="ChEBI" id="CHEBI:58542"/>
        <dbReference type="EC" id="4.1.2.43"/>
    </reaction>
</comment>
<protein>
    <recommendedName>
        <fullName evidence="4">3-hexulose-6-phosphate synthase</fullName>
        <ecNumber evidence="4">4.1.2.43</ecNumber>
    </recommendedName>
</protein>
<evidence type="ECO:0000256" key="1">
    <source>
        <dbReference type="ARBA" id="ARBA00000718"/>
    </source>
</evidence>
<dbReference type="Gene3D" id="3.20.20.70">
    <property type="entry name" value="Aldolase class I"/>
    <property type="match status" value="1"/>
</dbReference>
<evidence type="ECO:0000313" key="10">
    <source>
        <dbReference type="Proteomes" id="UP001297580"/>
    </source>
</evidence>
<gene>
    <name evidence="9" type="primary">hxlA</name>
    <name evidence="9" type="ORF">HSX42_08805</name>
</gene>
<keyword evidence="10" id="KW-1185">Reference proteome</keyword>
<dbReference type="InterPro" id="IPR013785">
    <property type="entry name" value="Aldolase_TIM"/>
</dbReference>
<evidence type="ECO:0000256" key="7">
    <source>
        <dbReference type="ARBA" id="ARBA00023277"/>
    </source>
</evidence>
<sequence>MNGEWKMYIQLALDRMDINQAIQITQQVEEYIDWIEVGTSLIKEFGIKSIEAIKRAFPSKMIVADTKTMDNAVYECNLCFEAGADVMTVMGVAPLMTVEACLKEASIRGKKVMIDLLNTNESVRQQLLQYKEAIFCIHVSKDEQEFAQQHKNFNFAHFHRPTGCNLAVAGGISAATMKQIQPLHPSIVIIGSAITRAEHPERAARELRQLVRNRGIDDASN</sequence>
<dbReference type="NCBIfam" id="TIGR03128">
    <property type="entry name" value="RuMP_HxlA"/>
    <property type="match status" value="1"/>
</dbReference>
<dbReference type="RefSeq" id="WP_311089630.1">
    <property type="nucleotide sequence ID" value="NZ_CP133461.1"/>
</dbReference>
<comment type="similarity">
    <text evidence="3">Belongs to the HPS/KGPDC family. HPS subfamily.</text>
</comment>
<comment type="pathway">
    <text evidence="2">One-carbon metabolism; formaldehyde assimilation via RuMP pathway; D-fructose 6-phosphate from D-ribulose 5-phosphate and formaldehyde: step 1/2.</text>
</comment>
<proteinExistence type="inferred from homology"/>
<organism evidence="9 10">
    <name type="scientific">Geobacillus thermodenitrificans</name>
    <dbReference type="NCBI Taxonomy" id="33940"/>
    <lineage>
        <taxon>Bacteria</taxon>
        <taxon>Bacillati</taxon>
        <taxon>Bacillota</taxon>
        <taxon>Bacilli</taxon>
        <taxon>Bacillales</taxon>
        <taxon>Anoxybacillaceae</taxon>
        <taxon>Geobacillus</taxon>
    </lineage>
</organism>
<dbReference type="InterPro" id="IPR017553">
    <property type="entry name" value="3-hexulose-6-phosphate_synth"/>
</dbReference>
<dbReference type="Proteomes" id="UP001297580">
    <property type="component" value="Chromosome"/>
</dbReference>
<dbReference type="InterPro" id="IPR041710">
    <property type="entry name" value="HPS/KGPDC"/>
</dbReference>
<name>A0ABY9QK98_GEOTD</name>
<accession>A0ABY9QK98</accession>
<dbReference type="PANTHER" id="PTHR35039:SF3">
    <property type="entry name" value="3-KETO-L-GULONATE-6-PHOSPHATE DECARBOXYLASE SGBH-RELATED"/>
    <property type="match status" value="1"/>
</dbReference>
<evidence type="ECO:0000259" key="8">
    <source>
        <dbReference type="SMART" id="SM00934"/>
    </source>
</evidence>
<evidence type="ECO:0000313" key="9">
    <source>
        <dbReference type="EMBL" id="WMV77819.1"/>
    </source>
</evidence>
<dbReference type="EMBL" id="CP133461">
    <property type="protein sequence ID" value="WMV77819.1"/>
    <property type="molecule type" value="Genomic_DNA"/>
</dbReference>
<keyword evidence="5" id="KW-0554">One-carbon metabolism</keyword>
<dbReference type="PANTHER" id="PTHR35039">
    <property type="entry name" value="3-KETO-L-GULONATE-6-PHOSPHATE DECARBOXYLASE SGBH-RELATED"/>
    <property type="match status" value="1"/>
</dbReference>
<dbReference type="EC" id="4.1.2.43" evidence="4"/>
<keyword evidence="7" id="KW-0119">Carbohydrate metabolism</keyword>
<dbReference type="CDD" id="cd04726">
    <property type="entry name" value="KGPDC_HPS"/>
    <property type="match status" value="1"/>
</dbReference>
<dbReference type="GO" id="GO:0043801">
    <property type="term" value="F:hexulose-6-phosphate synthase activity"/>
    <property type="evidence" value="ECO:0007669"/>
    <property type="project" value="UniProtKB-EC"/>
</dbReference>
<dbReference type="SMART" id="SM00934">
    <property type="entry name" value="OMPdecase"/>
    <property type="match status" value="1"/>
</dbReference>
<dbReference type="InterPro" id="IPR001754">
    <property type="entry name" value="OMPdeCOase_dom"/>
</dbReference>
<evidence type="ECO:0000256" key="3">
    <source>
        <dbReference type="ARBA" id="ARBA00006350"/>
    </source>
</evidence>
<dbReference type="SUPFAM" id="SSF51366">
    <property type="entry name" value="Ribulose-phoshate binding barrel"/>
    <property type="match status" value="1"/>
</dbReference>
<evidence type="ECO:0000256" key="5">
    <source>
        <dbReference type="ARBA" id="ARBA00022563"/>
    </source>
</evidence>
<dbReference type="InterPro" id="IPR011060">
    <property type="entry name" value="RibuloseP-bd_barrel"/>
</dbReference>